<gene>
    <name evidence="2" type="ORF">M9458_026948</name>
</gene>
<keyword evidence="3" id="KW-1185">Reference proteome</keyword>
<feature type="compositionally biased region" description="Pro residues" evidence="1">
    <location>
        <begin position="36"/>
        <end position="62"/>
    </location>
</feature>
<evidence type="ECO:0000256" key="1">
    <source>
        <dbReference type="SAM" id="MobiDB-lite"/>
    </source>
</evidence>
<feature type="compositionally biased region" description="Polar residues" evidence="1">
    <location>
        <begin position="63"/>
        <end position="75"/>
    </location>
</feature>
<dbReference type="AlphaFoldDB" id="A0ABD0PVJ1"/>
<reference evidence="2 3" key="1">
    <citation type="submission" date="2024-05" db="EMBL/GenBank/DDBJ databases">
        <title>Genome sequencing and assembly of Indian major carp, Cirrhinus mrigala (Hamilton, 1822).</title>
        <authorList>
            <person name="Mohindra V."/>
            <person name="Chowdhury L.M."/>
            <person name="Lal K."/>
            <person name="Jena J.K."/>
        </authorList>
    </citation>
    <scope>NUCLEOTIDE SEQUENCE [LARGE SCALE GENOMIC DNA]</scope>
    <source>
        <strain evidence="2">CM1030</strain>
        <tissue evidence="2">Blood</tissue>
    </source>
</reference>
<accession>A0ABD0PVJ1</accession>
<dbReference type="EMBL" id="JAMKFB020000013">
    <property type="protein sequence ID" value="KAL0178054.1"/>
    <property type="molecule type" value="Genomic_DNA"/>
</dbReference>
<organism evidence="2 3">
    <name type="scientific">Cirrhinus mrigala</name>
    <name type="common">Mrigala</name>
    <dbReference type="NCBI Taxonomy" id="683832"/>
    <lineage>
        <taxon>Eukaryota</taxon>
        <taxon>Metazoa</taxon>
        <taxon>Chordata</taxon>
        <taxon>Craniata</taxon>
        <taxon>Vertebrata</taxon>
        <taxon>Euteleostomi</taxon>
        <taxon>Actinopterygii</taxon>
        <taxon>Neopterygii</taxon>
        <taxon>Teleostei</taxon>
        <taxon>Ostariophysi</taxon>
        <taxon>Cypriniformes</taxon>
        <taxon>Cyprinidae</taxon>
        <taxon>Labeoninae</taxon>
        <taxon>Labeonini</taxon>
        <taxon>Cirrhinus</taxon>
    </lineage>
</organism>
<proteinExistence type="predicted"/>
<comment type="caution">
    <text evidence="2">The sequence shown here is derived from an EMBL/GenBank/DDBJ whole genome shotgun (WGS) entry which is preliminary data.</text>
</comment>
<dbReference type="Proteomes" id="UP001529510">
    <property type="component" value="Unassembled WGS sequence"/>
</dbReference>
<feature type="non-terminal residue" evidence="2">
    <location>
        <position position="1"/>
    </location>
</feature>
<evidence type="ECO:0000313" key="3">
    <source>
        <dbReference type="Proteomes" id="UP001529510"/>
    </source>
</evidence>
<evidence type="ECO:0000313" key="2">
    <source>
        <dbReference type="EMBL" id="KAL0178054.1"/>
    </source>
</evidence>
<protein>
    <submittedName>
        <fullName evidence="2">Uncharacterized protein</fullName>
    </submittedName>
</protein>
<feature type="region of interest" description="Disordered" evidence="1">
    <location>
        <begin position="1"/>
        <end position="75"/>
    </location>
</feature>
<name>A0ABD0PVJ1_CIRMR</name>
<sequence>AAERSEPVPSPLPPLPQHDTVPALPAHLLQDTVEVPPEPQILPPSPAPSDLPEAPPAAPVPPQIQQLQHSEPSAR</sequence>